<name>A0AAJ7FUQ6_CEPCN</name>
<keyword evidence="7" id="KW-1015">Disulfide bond</keyword>
<evidence type="ECO:0000256" key="1">
    <source>
        <dbReference type="ARBA" id="ARBA00007664"/>
    </source>
</evidence>
<dbReference type="PRINTS" id="PR00722">
    <property type="entry name" value="CHYMOTRYPSIN"/>
</dbReference>
<reference evidence="12" key="1">
    <citation type="submission" date="2025-08" db="UniProtKB">
        <authorList>
            <consortium name="RefSeq"/>
        </authorList>
    </citation>
    <scope>IDENTIFICATION</scope>
</reference>
<evidence type="ECO:0000256" key="2">
    <source>
        <dbReference type="ARBA" id="ARBA00022670"/>
    </source>
</evidence>
<evidence type="ECO:0000256" key="8">
    <source>
        <dbReference type="RuleBase" id="RU363034"/>
    </source>
</evidence>
<organism evidence="11 12">
    <name type="scientific">Cephus cinctus</name>
    <name type="common">Wheat stem sawfly</name>
    <dbReference type="NCBI Taxonomy" id="211228"/>
    <lineage>
        <taxon>Eukaryota</taxon>
        <taxon>Metazoa</taxon>
        <taxon>Ecdysozoa</taxon>
        <taxon>Arthropoda</taxon>
        <taxon>Hexapoda</taxon>
        <taxon>Insecta</taxon>
        <taxon>Pterygota</taxon>
        <taxon>Neoptera</taxon>
        <taxon>Endopterygota</taxon>
        <taxon>Hymenoptera</taxon>
        <taxon>Cephoidea</taxon>
        <taxon>Cephidae</taxon>
        <taxon>Cephus</taxon>
    </lineage>
</organism>
<keyword evidence="9" id="KW-0812">Transmembrane</keyword>
<evidence type="ECO:0000256" key="5">
    <source>
        <dbReference type="ARBA" id="ARBA00022825"/>
    </source>
</evidence>
<dbReference type="PROSITE" id="PS00135">
    <property type="entry name" value="TRYPSIN_SER"/>
    <property type="match status" value="1"/>
</dbReference>
<dbReference type="InterPro" id="IPR001254">
    <property type="entry name" value="Trypsin_dom"/>
</dbReference>
<keyword evidence="4 8" id="KW-0378">Hydrolase</keyword>
<feature type="domain" description="Peptidase S1" evidence="10">
    <location>
        <begin position="61"/>
        <end position="288"/>
    </location>
</feature>
<dbReference type="InterPro" id="IPR009003">
    <property type="entry name" value="Peptidase_S1_PA"/>
</dbReference>
<dbReference type="RefSeq" id="XP_015609257.2">
    <property type="nucleotide sequence ID" value="XM_015753771.2"/>
</dbReference>
<dbReference type="Pfam" id="PF00089">
    <property type="entry name" value="Trypsin"/>
    <property type="match status" value="1"/>
</dbReference>
<dbReference type="KEGG" id="ccin:107274541"/>
<dbReference type="AlphaFoldDB" id="A0AAJ7FUQ6"/>
<evidence type="ECO:0000313" key="11">
    <source>
        <dbReference type="Proteomes" id="UP000694920"/>
    </source>
</evidence>
<dbReference type="GeneID" id="107274541"/>
<protein>
    <submittedName>
        <fullName evidence="12">Trypsin-7</fullName>
    </submittedName>
</protein>
<proteinExistence type="inferred from homology"/>
<evidence type="ECO:0000256" key="6">
    <source>
        <dbReference type="ARBA" id="ARBA00023145"/>
    </source>
</evidence>
<dbReference type="InterPro" id="IPR033116">
    <property type="entry name" value="TRYPSIN_SER"/>
</dbReference>
<keyword evidence="6" id="KW-0865">Zymogen</keyword>
<dbReference type="FunFam" id="2.40.10.10:FF:000077">
    <property type="entry name" value="Predicted protein"/>
    <property type="match status" value="1"/>
</dbReference>
<dbReference type="InterPro" id="IPR018114">
    <property type="entry name" value="TRYPSIN_HIS"/>
</dbReference>
<comment type="similarity">
    <text evidence="1">Belongs to the peptidase S1 family.</text>
</comment>
<dbReference type="SMART" id="SM00020">
    <property type="entry name" value="Tryp_SPc"/>
    <property type="match status" value="1"/>
</dbReference>
<evidence type="ECO:0000256" key="3">
    <source>
        <dbReference type="ARBA" id="ARBA00022729"/>
    </source>
</evidence>
<dbReference type="InterPro" id="IPR050430">
    <property type="entry name" value="Peptidase_S1"/>
</dbReference>
<evidence type="ECO:0000256" key="9">
    <source>
        <dbReference type="SAM" id="Phobius"/>
    </source>
</evidence>
<sequence>MIASSVSYINTTDQLQPLRSLSSANRITMTKYLVFAILVAVAAGSPAFNANLNPMSPTGRIVGGTSVQIEEIPYQVHFRVLGSNLCGGSIISENWLISAAHCFSYPASWYTARVGSTTSNAGGSVHTLSTIVNHEDYRSNQYGIPFDDVSVLKLTDPINFDVSRQPVPLYNDGEEAKVGALSVITGWGALSQGGAGTIHLQAVTVPIVSKEECDSAYSIWSGLPYGQICAAYPEGGKDACQGDSGGPLVIDGRLAGIVSWGNGCARPGFPGVYTEVAYYRNWIHGKTAI</sequence>
<evidence type="ECO:0000256" key="7">
    <source>
        <dbReference type="ARBA" id="ARBA00023157"/>
    </source>
</evidence>
<keyword evidence="11" id="KW-1185">Reference proteome</keyword>
<dbReference type="PANTHER" id="PTHR24276">
    <property type="entry name" value="POLYSERASE-RELATED"/>
    <property type="match status" value="1"/>
</dbReference>
<keyword evidence="2 8" id="KW-0645">Protease</keyword>
<dbReference type="CDD" id="cd00190">
    <property type="entry name" value="Tryp_SPc"/>
    <property type="match status" value="1"/>
</dbReference>
<gene>
    <name evidence="12" type="primary">LOC107274541</name>
</gene>
<dbReference type="Gene3D" id="2.40.10.10">
    <property type="entry name" value="Trypsin-like serine proteases"/>
    <property type="match status" value="1"/>
</dbReference>
<evidence type="ECO:0000259" key="10">
    <source>
        <dbReference type="PROSITE" id="PS50240"/>
    </source>
</evidence>
<keyword evidence="3" id="KW-0732">Signal</keyword>
<evidence type="ECO:0000256" key="4">
    <source>
        <dbReference type="ARBA" id="ARBA00022801"/>
    </source>
</evidence>
<keyword evidence="9" id="KW-1133">Transmembrane helix</keyword>
<dbReference type="PANTHER" id="PTHR24276:SF91">
    <property type="entry name" value="AT26814P-RELATED"/>
    <property type="match status" value="1"/>
</dbReference>
<feature type="transmembrane region" description="Helical" evidence="9">
    <location>
        <begin position="29"/>
        <end position="48"/>
    </location>
</feature>
<evidence type="ECO:0000313" key="12">
    <source>
        <dbReference type="RefSeq" id="XP_015609257.2"/>
    </source>
</evidence>
<dbReference type="PROSITE" id="PS50240">
    <property type="entry name" value="TRYPSIN_DOM"/>
    <property type="match status" value="1"/>
</dbReference>
<dbReference type="InterPro" id="IPR043504">
    <property type="entry name" value="Peptidase_S1_PA_chymotrypsin"/>
</dbReference>
<dbReference type="Proteomes" id="UP000694920">
    <property type="component" value="Unplaced"/>
</dbReference>
<dbReference type="GO" id="GO:0006508">
    <property type="term" value="P:proteolysis"/>
    <property type="evidence" value="ECO:0007669"/>
    <property type="project" value="UniProtKB-KW"/>
</dbReference>
<dbReference type="GO" id="GO:0004252">
    <property type="term" value="F:serine-type endopeptidase activity"/>
    <property type="evidence" value="ECO:0007669"/>
    <property type="project" value="InterPro"/>
</dbReference>
<accession>A0AAJ7FUQ6</accession>
<dbReference type="InterPro" id="IPR001314">
    <property type="entry name" value="Peptidase_S1A"/>
</dbReference>
<dbReference type="PROSITE" id="PS00134">
    <property type="entry name" value="TRYPSIN_HIS"/>
    <property type="match status" value="1"/>
</dbReference>
<keyword evidence="5 8" id="KW-0720">Serine protease</keyword>
<keyword evidence="9" id="KW-0472">Membrane</keyword>
<dbReference type="SUPFAM" id="SSF50494">
    <property type="entry name" value="Trypsin-like serine proteases"/>
    <property type="match status" value="1"/>
</dbReference>